<accession>A0ACC6FUG6</accession>
<name>A0ACC6FUG6_9HELI</name>
<dbReference type="EMBL" id="JANURN010000005">
    <property type="protein sequence ID" value="MDL0082336.1"/>
    <property type="molecule type" value="Genomic_DNA"/>
</dbReference>
<evidence type="ECO:0000313" key="2">
    <source>
        <dbReference type="Proteomes" id="UP001173802"/>
    </source>
</evidence>
<keyword evidence="2" id="KW-1185">Reference proteome</keyword>
<protein>
    <submittedName>
        <fullName evidence="1">Uncharacterized protein</fullName>
    </submittedName>
</protein>
<gene>
    <name evidence="1" type="ORF">NYG90_06590</name>
</gene>
<reference evidence="1 2" key="1">
    <citation type="journal article" date="2023" name="Microorganisms">
        <title>Isolation and Genomic Characteristics of Cat-Borne Campylobacter felis sp. nov. and Sheep-Borne Campylobacter ovis sp. nov.</title>
        <authorList>
            <person name="Wang H."/>
            <person name="Li Y."/>
            <person name="Gu Y."/>
            <person name="Zhou G."/>
            <person name="Chen X."/>
            <person name="Zhang X."/>
            <person name="Shao Z."/>
            <person name="Zhang J."/>
            <person name="Zhang M."/>
        </authorList>
    </citation>
    <scope>NUCLEOTIDE SEQUENCE [LARGE SCALE GENOMIC DNA]</scope>
    <source>
        <strain evidence="1 2">XJK30-2</strain>
    </source>
</reference>
<comment type="caution">
    <text evidence="1">The sequence shown here is derived from an EMBL/GenBank/DDBJ whole genome shotgun (WGS) entry which is preliminary data.</text>
</comment>
<organism evidence="1 2">
    <name type="scientific">Helicobacter zhangjianzhongii</name>
    <dbReference type="NCBI Taxonomy" id="2974574"/>
    <lineage>
        <taxon>Bacteria</taxon>
        <taxon>Pseudomonadati</taxon>
        <taxon>Campylobacterota</taxon>
        <taxon>Epsilonproteobacteria</taxon>
        <taxon>Campylobacterales</taxon>
        <taxon>Helicobacteraceae</taxon>
        <taxon>Helicobacter</taxon>
    </lineage>
</organism>
<evidence type="ECO:0000313" key="1">
    <source>
        <dbReference type="EMBL" id="MDL0082336.1"/>
    </source>
</evidence>
<dbReference type="Proteomes" id="UP001173802">
    <property type="component" value="Unassembled WGS sequence"/>
</dbReference>
<proteinExistence type="predicted"/>
<sequence>MDLTQTYNKDFYGDQQEAYKSAQKVLGLVYQAYKPSSVVDVGCGLGTWLKVWQELDSSVLIAGLDGNAVEDSERFIPKSAYAQVDLTQDYTQTLARAIALKSGGGGGQLKRVGFPAKNGDRYGDSALITTQGKSLESPCKAPFLARKSHREQVAPESLQSPDSSSTILESKSVNKKQTQAQKSHCEQVESKAQSPDSSPDDLAMLSKPFALAQSFEVAEHLDQQYALKFVKLLTSCADIVLFSAAIPYQGGVCHINEREPGYWAELFRQCGYECFDCLRPRIWSEESVLWWYRQNLLVFVHKDKVSSLPYGFLGNATSPLYMVHYAVWEERSKWLESLNIAHTDKPLFTALKLAVKWVLLKLHLLDRIKRLRAKRSQP</sequence>